<dbReference type="Proteomes" id="UP000783686">
    <property type="component" value="Unassembled WGS sequence"/>
</dbReference>
<evidence type="ECO:0000256" key="1">
    <source>
        <dbReference type="SAM" id="MobiDB-lite"/>
    </source>
</evidence>
<evidence type="ECO:0000313" key="2">
    <source>
        <dbReference type="EMBL" id="CAD5229227.1"/>
    </source>
</evidence>
<keyword evidence="3" id="KW-1185">Reference proteome</keyword>
<dbReference type="AlphaFoldDB" id="A0A811LQ78"/>
<dbReference type="EMBL" id="CAJFDH010000006">
    <property type="protein sequence ID" value="CAD5229227.1"/>
    <property type="molecule type" value="Genomic_DNA"/>
</dbReference>
<proteinExistence type="predicted"/>
<evidence type="ECO:0000313" key="3">
    <source>
        <dbReference type="Proteomes" id="UP000614601"/>
    </source>
</evidence>
<gene>
    <name evidence="2" type="ORF">BOKJ2_LOCUS13286</name>
</gene>
<sequence>MRLEDLCHYVFADSEGAGNKHEGGTRSNGNRQLPADFNEKQSGDRWRNAEICVTPVRRRESVPSEETLFGGSARRLQSADRRVLAAVLVVLRKQL</sequence>
<protein>
    <submittedName>
        <fullName evidence="2">Uncharacterized protein</fullName>
    </submittedName>
</protein>
<dbReference type="EMBL" id="CAJFCW020000006">
    <property type="protein sequence ID" value="CAG9126068.1"/>
    <property type="molecule type" value="Genomic_DNA"/>
</dbReference>
<organism evidence="2 3">
    <name type="scientific">Bursaphelenchus okinawaensis</name>
    <dbReference type="NCBI Taxonomy" id="465554"/>
    <lineage>
        <taxon>Eukaryota</taxon>
        <taxon>Metazoa</taxon>
        <taxon>Ecdysozoa</taxon>
        <taxon>Nematoda</taxon>
        <taxon>Chromadorea</taxon>
        <taxon>Rhabditida</taxon>
        <taxon>Tylenchina</taxon>
        <taxon>Tylenchomorpha</taxon>
        <taxon>Aphelenchoidea</taxon>
        <taxon>Aphelenchoididae</taxon>
        <taxon>Bursaphelenchus</taxon>
    </lineage>
</organism>
<feature type="region of interest" description="Disordered" evidence="1">
    <location>
        <begin position="15"/>
        <end position="42"/>
    </location>
</feature>
<name>A0A811LQ78_9BILA</name>
<accession>A0A811LQ78</accession>
<comment type="caution">
    <text evidence="2">The sequence shown here is derived from an EMBL/GenBank/DDBJ whole genome shotgun (WGS) entry which is preliminary data.</text>
</comment>
<dbReference type="Proteomes" id="UP000614601">
    <property type="component" value="Unassembled WGS sequence"/>
</dbReference>
<reference evidence="2" key="1">
    <citation type="submission" date="2020-09" db="EMBL/GenBank/DDBJ databases">
        <authorList>
            <person name="Kikuchi T."/>
        </authorList>
    </citation>
    <scope>NUCLEOTIDE SEQUENCE</scope>
    <source>
        <strain evidence="2">SH1</strain>
    </source>
</reference>